<evidence type="ECO:0000259" key="7">
    <source>
        <dbReference type="Pfam" id="PF17917"/>
    </source>
</evidence>
<gene>
    <name evidence="9" type="primary">LOC140007232</name>
</gene>
<dbReference type="Pfam" id="PF17917">
    <property type="entry name" value="RT_RNaseH"/>
    <property type="match status" value="1"/>
</dbReference>
<sequence length="218" mass="25225">MAPVLALPNGTDSYTVYTDASREGLGCVLIPKRNVIAYASRKLKPHEQNYPTHDLELAAVVFALQKWRHYLYGVIFEIYMNHKKKANVVADALSRKAQLASSIVGEWRLLEDVCEWNPHLEPQKVIFGNIDVKSTLLDWIKEGPMKELTVQKSVKRVKKGELSNFNLGPDRILRFRNRVVVLRDEELKREILEESHYSRYTVHPGSGKMYQDIKSLYW</sequence>
<dbReference type="InterPro" id="IPR043502">
    <property type="entry name" value="DNA/RNA_pol_sf"/>
</dbReference>
<evidence type="ECO:0000313" key="8">
    <source>
        <dbReference type="Proteomes" id="UP001652660"/>
    </source>
</evidence>
<dbReference type="InterPro" id="IPR041373">
    <property type="entry name" value="RT_RNaseH"/>
</dbReference>
<evidence type="ECO:0000256" key="4">
    <source>
        <dbReference type="ARBA" id="ARBA00022759"/>
    </source>
</evidence>
<evidence type="ECO:0000256" key="5">
    <source>
        <dbReference type="ARBA" id="ARBA00022801"/>
    </source>
</evidence>
<keyword evidence="4" id="KW-0255">Endonuclease</keyword>
<dbReference type="GeneID" id="140007232"/>
<feature type="domain" description="Reverse transcriptase RNase H-like" evidence="7">
    <location>
        <begin position="12"/>
        <end position="89"/>
    </location>
</feature>
<organism evidence="8 9">
    <name type="scientific">Coffea arabica</name>
    <name type="common">Arabian coffee</name>
    <dbReference type="NCBI Taxonomy" id="13443"/>
    <lineage>
        <taxon>Eukaryota</taxon>
        <taxon>Viridiplantae</taxon>
        <taxon>Streptophyta</taxon>
        <taxon>Embryophyta</taxon>
        <taxon>Tracheophyta</taxon>
        <taxon>Spermatophyta</taxon>
        <taxon>Magnoliopsida</taxon>
        <taxon>eudicotyledons</taxon>
        <taxon>Gunneridae</taxon>
        <taxon>Pentapetalae</taxon>
        <taxon>asterids</taxon>
        <taxon>lamiids</taxon>
        <taxon>Gentianales</taxon>
        <taxon>Rubiaceae</taxon>
        <taxon>Ixoroideae</taxon>
        <taxon>Gardenieae complex</taxon>
        <taxon>Bertiereae - Coffeeae clade</taxon>
        <taxon>Coffeeae</taxon>
        <taxon>Coffea</taxon>
    </lineage>
</organism>
<evidence type="ECO:0000256" key="3">
    <source>
        <dbReference type="ARBA" id="ARBA00022722"/>
    </source>
</evidence>
<keyword evidence="2" id="KW-0548">Nucleotidyltransferase</keyword>
<name>A0ABM4UFG9_COFAR</name>
<proteinExistence type="predicted"/>
<protein>
    <recommendedName>
        <fullName evidence="7">Reverse transcriptase RNase H-like domain-containing protein</fullName>
    </recommendedName>
</protein>
<keyword evidence="6" id="KW-0695">RNA-directed DNA polymerase</keyword>
<keyword evidence="3" id="KW-0540">Nuclease</keyword>
<dbReference type="Gene3D" id="3.10.20.370">
    <property type="match status" value="1"/>
</dbReference>
<evidence type="ECO:0000313" key="9">
    <source>
        <dbReference type="RefSeq" id="XP_071906031.1"/>
    </source>
</evidence>
<keyword evidence="5" id="KW-0378">Hydrolase</keyword>
<evidence type="ECO:0000256" key="2">
    <source>
        <dbReference type="ARBA" id="ARBA00022695"/>
    </source>
</evidence>
<dbReference type="PANTHER" id="PTHR34072">
    <property type="entry name" value="ENZYMATIC POLYPROTEIN-RELATED"/>
    <property type="match status" value="1"/>
</dbReference>
<dbReference type="SUPFAM" id="SSF56672">
    <property type="entry name" value="DNA/RNA polymerases"/>
    <property type="match status" value="1"/>
</dbReference>
<reference evidence="9" key="1">
    <citation type="submission" date="2025-08" db="UniProtKB">
        <authorList>
            <consortium name="RefSeq"/>
        </authorList>
    </citation>
    <scope>IDENTIFICATION</scope>
    <source>
        <tissue evidence="9">Leaves</tissue>
    </source>
</reference>
<dbReference type="PANTHER" id="PTHR34072:SF59">
    <property type="entry name" value="CCHC-TYPE INTEGRASE"/>
    <property type="match status" value="1"/>
</dbReference>
<evidence type="ECO:0000256" key="1">
    <source>
        <dbReference type="ARBA" id="ARBA00022679"/>
    </source>
</evidence>
<keyword evidence="1" id="KW-0808">Transferase</keyword>
<dbReference type="Proteomes" id="UP001652660">
    <property type="component" value="Chromosome 5c"/>
</dbReference>
<keyword evidence="8" id="KW-1185">Reference proteome</keyword>
<evidence type="ECO:0000256" key="6">
    <source>
        <dbReference type="ARBA" id="ARBA00022918"/>
    </source>
</evidence>
<dbReference type="CDD" id="cd09274">
    <property type="entry name" value="RNase_HI_RT_Ty3"/>
    <property type="match status" value="1"/>
</dbReference>
<accession>A0ABM4UFG9</accession>
<dbReference type="RefSeq" id="XP_071906031.1">
    <property type="nucleotide sequence ID" value="XM_072049930.1"/>
</dbReference>